<protein>
    <recommendedName>
        <fullName evidence="10">Sulfate exporter family transporter</fullName>
    </recommendedName>
</protein>
<dbReference type="Pfam" id="PF03601">
    <property type="entry name" value="Cons_hypoth698"/>
    <property type="match status" value="1"/>
</dbReference>
<feature type="transmembrane region" description="Helical" evidence="7">
    <location>
        <begin position="319"/>
        <end position="338"/>
    </location>
</feature>
<keyword evidence="6 7" id="KW-0472">Membrane</keyword>
<accession>A0ABQ2XSS7</accession>
<evidence type="ECO:0000256" key="2">
    <source>
        <dbReference type="ARBA" id="ARBA00007977"/>
    </source>
</evidence>
<keyword evidence="5 7" id="KW-1133">Transmembrane helix</keyword>
<keyword evidence="3" id="KW-1003">Cell membrane</keyword>
<proteinExistence type="inferred from homology"/>
<gene>
    <name evidence="8" type="ORF">GCM10010946_05120</name>
</gene>
<evidence type="ECO:0008006" key="10">
    <source>
        <dbReference type="Google" id="ProtNLM"/>
    </source>
</evidence>
<feature type="transmembrane region" description="Helical" evidence="7">
    <location>
        <begin position="162"/>
        <end position="181"/>
    </location>
</feature>
<dbReference type="PANTHER" id="PTHR30106:SF2">
    <property type="entry name" value="UPF0324 INNER MEMBRANE PROTEIN YEIH"/>
    <property type="match status" value="1"/>
</dbReference>
<dbReference type="RefSeq" id="WP_189355431.1">
    <property type="nucleotide sequence ID" value="NZ_BMYU01000001.1"/>
</dbReference>
<feature type="transmembrane region" description="Helical" evidence="7">
    <location>
        <begin position="131"/>
        <end position="150"/>
    </location>
</feature>
<evidence type="ECO:0000256" key="5">
    <source>
        <dbReference type="ARBA" id="ARBA00022989"/>
    </source>
</evidence>
<name>A0ABQ2XSS7_9BURK</name>
<evidence type="ECO:0000256" key="4">
    <source>
        <dbReference type="ARBA" id="ARBA00022692"/>
    </source>
</evidence>
<evidence type="ECO:0000313" key="8">
    <source>
        <dbReference type="EMBL" id="GGX31009.1"/>
    </source>
</evidence>
<evidence type="ECO:0000256" key="6">
    <source>
        <dbReference type="ARBA" id="ARBA00023136"/>
    </source>
</evidence>
<dbReference type="PANTHER" id="PTHR30106">
    <property type="entry name" value="INNER MEMBRANE PROTEIN YEIH-RELATED"/>
    <property type="match status" value="1"/>
</dbReference>
<keyword evidence="4 7" id="KW-0812">Transmembrane</keyword>
<dbReference type="InterPro" id="IPR018383">
    <property type="entry name" value="UPF0324_pro"/>
</dbReference>
<reference evidence="9" key="1">
    <citation type="journal article" date="2019" name="Int. J. Syst. Evol. Microbiol.">
        <title>The Global Catalogue of Microorganisms (GCM) 10K type strain sequencing project: providing services to taxonomists for standard genome sequencing and annotation.</title>
        <authorList>
            <consortium name="The Broad Institute Genomics Platform"/>
            <consortium name="The Broad Institute Genome Sequencing Center for Infectious Disease"/>
            <person name="Wu L."/>
            <person name="Ma J."/>
        </authorList>
    </citation>
    <scope>NUCLEOTIDE SEQUENCE [LARGE SCALE GENOMIC DNA]</scope>
    <source>
        <strain evidence="9">KCTC 23917</strain>
    </source>
</reference>
<comment type="caution">
    <text evidence="8">The sequence shown here is derived from an EMBL/GenBank/DDBJ whole genome shotgun (WGS) entry which is preliminary data.</text>
</comment>
<comment type="similarity">
    <text evidence="2">Belongs to the UPF0324 family.</text>
</comment>
<feature type="transmembrane region" description="Helical" evidence="7">
    <location>
        <begin position="293"/>
        <end position="312"/>
    </location>
</feature>
<evidence type="ECO:0000256" key="1">
    <source>
        <dbReference type="ARBA" id="ARBA00004651"/>
    </source>
</evidence>
<dbReference type="Proteomes" id="UP000653343">
    <property type="component" value="Unassembled WGS sequence"/>
</dbReference>
<evidence type="ECO:0000256" key="3">
    <source>
        <dbReference type="ARBA" id="ARBA00022475"/>
    </source>
</evidence>
<feature type="transmembrane region" description="Helical" evidence="7">
    <location>
        <begin position="260"/>
        <end position="281"/>
    </location>
</feature>
<evidence type="ECO:0000256" key="7">
    <source>
        <dbReference type="SAM" id="Phobius"/>
    </source>
</evidence>
<keyword evidence="9" id="KW-1185">Reference proteome</keyword>
<feature type="transmembrane region" description="Helical" evidence="7">
    <location>
        <begin position="105"/>
        <end position="125"/>
    </location>
</feature>
<organism evidence="8 9">
    <name type="scientific">Undibacterium squillarum</name>
    <dbReference type="NCBI Taxonomy" id="1131567"/>
    <lineage>
        <taxon>Bacteria</taxon>
        <taxon>Pseudomonadati</taxon>
        <taxon>Pseudomonadota</taxon>
        <taxon>Betaproteobacteria</taxon>
        <taxon>Burkholderiales</taxon>
        <taxon>Oxalobacteraceae</taxon>
        <taxon>Undibacterium</taxon>
    </lineage>
</organism>
<evidence type="ECO:0000313" key="9">
    <source>
        <dbReference type="Proteomes" id="UP000653343"/>
    </source>
</evidence>
<comment type="subcellular location">
    <subcellularLocation>
        <location evidence="1">Cell membrane</location>
        <topology evidence="1">Multi-pass membrane protein</topology>
    </subcellularLocation>
</comment>
<dbReference type="EMBL" id="BMYU01000001">
    <property type="protein sequence ID" value="GGX31009.1"/>
    <property type="molecule type" value="Genomic_DNA"/>
</dbReference>
<sequence>MLSRISPARIQPFLSGSALALLVALLSLWLVSAWIPASAGITPLHLSLIAGCVLAHSLPASWQSHCAAGLGWSRQTLLRLGIALYGLQVSWSDLAALGPATLRDTILVVFSTIGLAAWAGPRLLGLNRRESLLIGVGNGICGAAAIMAASDTLRARQQETQAAVAGVMIFGTLSMLLYPYLASLLHLSLHGTARALGGTIQEVAQVLVAARQFDADALPAAIGSKMFRVILLTPVILLLNRSTPVSDADGARTQSRPAAVPWFILAFIAVITIHPFLQLSAGTHTALIKADQLMLTMAMFALGMQMQIPALIRGSRRTLGLGAILWVWLTICAALIAGI</sequence>